<gene>
    <name evidence="1" type="ORF">EV421DRAFT_1911826</name>
</gene>
<keyword evidence="2" id="KW-1185">Reference proteome</keyword>
<evidence type="ECO:0000313" key="2">
    <source>
        <dbReference type="Proteomes" id="UP001175226"/>
    </source>
</evidence>
<reference evidence="1" key="1">
    <citation type="submission" date="2023-06" db="EMBL/GenBank/DDBJ databases">
        <authorList>
            <consortium name="Lawrence Berkeley National Laboratory"/>
            <person name="Ahrendt S."/>
            <person name="Sahu N."/>
            <person name="Indic B."/>
            <person name="Wong-Bajracharya J."/>
            <person name="Merenyi Z."/>
            <person name="Ke H.-M."/>
            <person name="Monk M."/>
            <person name="Kocsube S."/>
            <person name="Drula E."/>
            <person name="Lipzen A."/>
            <person name="Balint B."/>
            <person name="Henrissat B."/>
            <person name="Andreopoulos B."/>
            <person name="Martin F.M."/>
            <person name="Harder C.B."/>
            <person name="Rigling D."/>
            <person name="Ford K.L."/>
            <person name="Foster G.D."/>
            <person name="Pangilinan J."/>
            <person name="Papanicolaou A."/>
            <person name="Barry K."/>
            <person name="LaButti K."/>
            <person name="Viragh M."/>
            <person name="Koriabine M."/>
            <person name="Yan M."/>
            <person name="Riley R."/>
            <person name="Champramary S."/>
            <person name="Plett K.L."/>
            <person name="Tsai I.J."/>
            <person name="Slot J."/>
            <person name="Sipos G."/>
            <person name="Plett J."/>
            <person name="Nagy L.G."/>
            <person name="Grigoriev I.V."/>
        </authorList>
    </citation>
    <scope>NUCLEOTIDE SEQUENCE</scope>
    <source>
        <strain evidence="1">FPL87.14</strain>
    </source>
</reference>
<proteinExistence type="predicted"/>
<evidence type="ECO:0000313" key="1">
    <source>
        <dbReference type="EMBL" id="KAK0431488.1"/>
    </source>
</evidence>
<protein>
    <submittedName>
        <fullName evidence="1">Uncharacterized protein</fullName>
    </submittedName>
</protein>
<name>A0AA39IZ18_9AGAR</name>
<dbReference type="EMBL" id="JAUEPT010000113">
    <property type="protein sequence ID" value="KAK0431488.1"/>
    <property type="molecule type" value="Genomic_DNA"/>
</dbReference>
<accession>A0AA39IZ18</accession>
<sequence length="199" mass="21707">MPTKSPSPSPPPCTSPAIKVMVNTSQEAHSCKNNAPWNRTTLALLLSPSAPPSPFCGMPPGSLSGQTKSLLNISFDDLAVDTMPSDGYVLVPAGTWPECMYACNMASGITLMDSDRSASDVGDKFQCIFAGAVFRNGQSYVRGTWLRQRKFFLESTFCDQDIAMDLPHDKHGLWVTWRAATSVRARKRIESWSTGTPDI</sequence>
<dbReference type="Proteomes" id="UP001175226">
    <property type="component" value="Unassembled WGS sequence"/>
</dbReference>
<organism evidence="1 2">
    <name type="scientific">Armillaria borealis</name>
    <dbReference type="NCBI Taxonomy" id="47425"/>
    <lineage>
        <taxon>Eukaryota</taxon>
        <taxon>Fungi</taxon>
        <taxon>Dikarya</taxon>
        <taxon>Basidiomycota</taxon>
        <taxon>Agaricomycotina</taxon>
        <taxon>Agaricomycetes</taxon>
        <taxon>Agaricomycetidae</taxon>
        <taxon>Agaricales</taxon>
        <taxon>Marasmiineae</taxon>
        <taxon>Physalacriaceae</taxon>
        <taxon>Armillaria</taxon>
    </lineage>
</organism>
<comment type="caution">
    <text evidence="1">The sequence shown here is derived from an EMBL/GenBank/DDBJ whole genome shotgun (WGS) entry which is preliminary data.</text>
</comment>
<dbReference type="AlphaFoldDB" id="A0AA39IZ18"/>